<dbReference type="Proteomes" id="UP000805649">
    <property type="component" value="Unassembled WGS sequence"/>
</dbReference>
<protein>
    <submittedName>
        <fullName evidence="1">Membrane protein</fullName>
    </submittedName>
</protein>
<keyword evidence="2" id="KW-1185">Reference proteome</keyword>
<accession>A0ACC3YSP3</accession>
<sequence length="258" mass="28682">MTKKLHDNVSRVKKFNVLGTAIFVGLRVADVFFQYFLIQKSWASNVIRMLGGQPMDGAVVLNSTGGLNPYYNTITAMAFGSSLKQIIAMLYVGEQDTPPSSAFVIGFFNSFFNSINTMLSVWTVTSQATSLGPGEGVLQSPAVMVGAGLYLTGILAELISELQRTFFKRNPANKGKPYAGGLFSLARHINYGGYTVWRSAYAFTAAGWPWSLVVFSFFFYDFAARGVPVLDQYLSNRYGKEWDAIKTRVPYRLIPWLY</sequence>
<dbReference type="EMBL" id="VUJX02000006">
    <property type="protein sequence ID" value="KAL0934920.1"/>
    <property type="molecule type" value="Genomic_DNA"/>
</dbReference>
<evidence type="ECO:0000313" key="1">
    <source>
        <dbReference type="EMBL" id="KAL0934920.1"/>
    </source>
</evidence>
<evidence type="ECO:0000313" key="2">
    <source>
        <dbReference type="Proteomes" id="UP000805649"/>
    </source>
</evidence>
<name>A0ACC3YSP3_COLTU</name>
<reference evidence="1 2" key="1">
    <citation type="journal article" date="2020" name="Phytopathology">
        <title>Genome Sequence Resources of Colletotrichum truncatum, C. plurivorum, C. musicola, and C. sojae: Four Species Pathogenic to Soybean (Glycine max).</title>
        <authorList>
            <person name="Rogerio F."/>
            <person name="Boufleur T.R."/>
            <person name="Ciampi-Guillardi M."/>
            <person name="Sukno S.A."/>
            <person name="Thon M.R."/>
            <person name="Massola Junior N.S."/>
            <person name="Baroncelli R."/>
        </authorList>
    </citation>
    <scope>NUCLEOTIDE SEQUENCE [LARGE SCALE GENOMIC DNA]</scope>
    <source>
        <strain evidence="1 2">CMES1059</strain>
    </source>
</reference>
<gene>
    <name evidence="1" type="ORF">CTRU02_209511</name>
</gene>
<organism evidence="1 2">
    <name type="scientific">Colletotrichum truncatum</name>
    <name type="common">Anthracnose fungus</name>
    <name type="synonym">Colletotrichum capsici</name>
    <dbReference type="NCBI Taxonomy" id="5467"/>
    <lineage>
        <taxon>Eukaryota</taxon>
        <taxon>Fungi</taxon>
        <taxon>Dikarya</taxon>
        <taxon>Ascomycota</taxon>
        <taxon>Pezizomycotina</taxon>
        <taxon>Sordariomycetes</taxon>
        <taxon>Hypocreomycetidae</taxon>
        <taxon>Glomerellales</taxon>
        <taxon>Glomerellaceae</taxon>
        <taxon>Colletotrichum</taxon>
        <taxon>Colletotrichum truncatum species complex</taxon>
    </lineage>
</organism>
<comment type="caution">
    <text evidence="1">The sequence shown here is derived from an EMBL/GenBank/DDBJ whole genome shotgun (WGS) entry which is preliminary data.</text>
</comment>
<proteinExistence type="predicted"/>